<dbReference type="SUPFAM" id="SSF52172">
    <property type="entry name" value="CheY-like"/>
    <property type="match status" value="1"/>
</dbReference>
<proteinExistence type="predicted"/>
<dbReference type="GO" id="GO:0003723">
    <property type="term" value="F:RNA binding"/>
    <property type="evidence" value="ECO:0007669"/>
    <property type="project" value="InterPro"/>
</dbReference>
<dbReference type="Gene3D" id="3.40.50.2300">
    <property type="match status" value="1"/>
</dbReference>
<name>A0A1B7L957_9ENTR</name>
<protein>
    <recommendedName>
        <fullName evidence="1">ANTAR domain-containing protein</fullName>
    </recommendedName>
</protein>
<dbReference type="PROSITE" id="PS50921">
    <property type="entry name" value="ANTAR"/>
    <property type="match status" value="1"/>
</dbReference>
<dbReference type="PIRSF" id="PIRSF036382">
    <property type="entry name" value="RR_antiterm"/>
    <property type="match status" value="1"/>
</dbReference>
<dbReference type="InterPro" id="IPR011006">
    <property type="entry name" value="CheY-like_superfamily"/>
</dbReference>
<dbReference type="Gene3D" id="1.10.10.10">
    <property type="entry name" value="Winged helix-like DNA-binding domain superfamily/Winged helix DNA-binding domain"/>
    <property type="match status" value="1"/>
</dbReference>
<dbReference type="InterPro" id="IPR005561">
    <property type="entry name" value="ANTAR"/>
</dbReference>
<reference evidence="3" key="1">
    <citation type="submission" date="2016-05" db="EMBL/GenBank/DDBJ databases">
        <authorList>
            <person name="Behera P."/>
            <person name="Vaishampayan P."/>
            <person name="Singh N."/>
            <person name="Raina V."/>
            <person name="Suar M."/>
            <person name="Pattnaik A."/>
            <person name="Rastogi G."/>
        </authorList>
    </citation>
    <scope>NUCLEOTIDE SEQUENCE [LARGE SCALE GENOMIC DNA]</scope>
    <source>
        <strain evidence="3">MP23</strain>
    </source>
</reference>
<dbReference type="AlphaFoldDB" id="A0A1B7L957"/>
<evidence type="ECO:0000259" key="1">
    <source>
        <dbReference type="PROSITE" id="PS50921"/>
    </source>
</evidence>
<evidence type="ECO:0000313" key="2">
    <source>
        <dbReference type="EMBL" id="OAT78780.1"/>
    </source>
</evidence>
<organism evidence="2 3">
    <name type="scientific">Mangrovibacter phragmitis</name>
    <dbReference type="NCBI Taxonomy" id="1691903"/>
    <lineage>
        <taxon>Bacteria</taxon>
        <taxon>Pseudomonadati</taxon>
        <taxon>Pseudomonadota</taxon>
        <taxon>Gammaproteobacteria</taxon>
        <taxon>Enterobacterales</taxon>
        <taxon>Enterobacteriaceae</taxon>
        <taxon>Mangrovibacter</taxon>
    </lineage>
</organism>
<dbReference type="Pfam" id="PF03861">
    <property type="entry name" value="ANTAR"/>
    <property type="match status" value="1"/>
</dbReference>
<dbReference type="STRING" id="1691903.A9B99_03495"/>
<keyword evidence="3" id="KW-1185">Reference proteome</keyword>
<feature type="domain" description="ANTAR" evidence="1">
    <location>
        <begin position="124"/>
        <end position="185"/>
    </location>
</feature>
<evidence type="ECO:0000313" key="3">
    <source>
        <dbReference type="Proteomes" id="UP000078225"/>
    </source>
</evidence>
<comment type="caution">
    <text evidence="2">The sequence shown here is derived from an EMBL/GenBank/DDBJ whole genome shotgun (WGS) entry which is preliminary data.</text>
</comment>
<dbReference type="Proteomes" id="UP000078225">
    <property type="component" value="Unassembled WGS sequence"/>
</dbReference>
<dbReference type="RefSeq" id="WP_064594650.1">
    <property type="nucleotide sequence ID" value="NZ_JBDJAE010000024.1"/>
</dbReference>
<dbReference type="EMBL" id="LYRP01000001">
    <property type="protein sequence ID" value="OAT78780.1"/>
    <property type="molecule type" value="Genomic_DNA"/>
</dbReference>
<accession>A0A1B7L957</accession>
<dbReference type="OrthoDB" id="7366028at2"/>
<dbReference type="InterPro" id="IPR008327">
    <property type="entry name" value="Sig_transdc_resp-reg_antiterm"/>
</dbReference>
<dbReference type="SMART" id="SM01012">
    <property type="entry name" value="ANTAR"/>
    <property type="match status" value="1"/>
</dbReference>
<gene>
    <name evidence="2" type="ORF">A9B99_03495</name>
</gene>
<dbReference type="InterPro" id="IPR036388">
    <property type="entry name" value="WH-like_DNA-bd_sf"/>
</dbReference>
<sequence length="198" mass="22429">MRKDTWRVRGLSLGLVGCDEQTAQNLEQQCLRLGMKTRRLVASSLDNDSAQVDALIFDSDNPDLNGGDAFPWPVLPRIALLGNETPSRLQWVIAQGIDGHMRKPVRYDGLLTAVSLALHNWQHRQLLEASVQKMEERLKARRFVFSAQLLLMRHFTLDENSAYSRLRTLAMEQQKTVEQFSIELVSQSEIQLGALSGK</sequence>